<evidence type="ECO:0000313" key="1">
    <source>
        <dbReference type="Proteomes" id="UP000887574"/>
    </source>
</evidence>
<protein>
    <submittedName>
        <fullName evidence="2">Uncharacterized protein</fullName>
    </submittedName>
</protein>
<evidence type="ECO:0000313" key="2">
    <source>
        <dbReference type="WBParaSite" id="jg25177"/>
    </source>
</evidence>
<reference evidence="2" key="1">
    <citation type="submission" date="2022-11" db="UniProtKB">
        <authorList>
            <consortium name="WormBaseParasite"/>
        </authorList>
    </citation>
    <scope>IDENTIFICATION</scope>
</reference>
<name>A0A915E0J9_9BILA</name>
<dbReference type="Proteomes" id="UP000887574">
    <property type="component" value="Unplaced"/>
</dbReference>
<sequence length="130" mass="14449">MIFRRLNWTSPPKSTKMDCSNVPVAFRLCRKSCGFCATEGSPAHAVYNYKLAHNAYRLRPLRVLCGTPAPVAKSSPSVHKETAFELACPDKKSISGRVGGWHYLSHQQLIHSCIIIIHSSFQSTTKVGVY</sequence>
<accession>A0A915E0J9</accession>
<organism evidence="1 2">
    <name type="scientific">Ditylenchus dipsaci</name>
    <dbReference type="NCBI Taxonomy" id="166011"/>
    <lineage>
        <taxon>Eukaryota</taxon>
        <taxon>Metazoa</taxon>
        <taxon>Ecdysozoa</taxon>
        <taxon>Nematoda</taxon>
        <taxon>Chromadorea</taxon>
        <taxon>Rhabditida</taxon>
        <taxon>Tylenchina</taxon>
        <taxon>Tylenchomorpha</taxon>
        <taxon>Sphaerularioidea</taxon>
        <taxon>Anguinidae</taxon>
        <taxon>Anguininae</taxon>
        <taxon>Ditylenchus</taxon>
    </lineage>
</organism>
<dbReference type="AlphaFoldDB" id="A0A915E0J9"/>
<proteinExistence type="predicted"/>
<keyword evidence="1" id="KW-1185">Reference proteome</keyword>
<dbReference type="WBParaSite" id="jg25177">
    <property type="protein sequence ID" value="jg25177"/>
    <property type="gene ID" value="jg25177"/>
</dbReference>